<dbReference type="GO" id="GO:0005829">
    <property type="term" value="C:cytosol"/>
    <property type="evidence" value="ECO:0007669"/>
    <property type="project" value="TreeGrafter"/>
</dbReference>
<organism evidence="13 14">
    <name type="scientific">Povalibacter uvarum</name>
    <dbReference type="NCBI Taxonomy" id="732238"/>
    <lineage>
        <taxon>Bacteria</taxon>
        <taxon>Pseudomonadati</taxon>
        <taxon>Pseudomonadota</taxon>
        <taxon>Gammaproteobacteria</taxon>
        <taxon>Steroidobacterales</taxon>
        <taxon>Steroidobacteraceae</taxon>
        <taxon>Povalibacter</taxon>
    </lineage>
</organism>
<dbReference type="GO" id="GO:0004156">
    <property type="term" value="F:dihydropteroate synthase activity"/>
    <property type="evidence" value="ECO:0007669"/>
    <property type="project" value="UniProtKB-EC"/>
</dbReference>
<dbReference type="AlphaFoldDB" id="A0A841HHJ3"/>
<keyword evidence="7 13" id="KW-0808">Transferase</keyword>
<dbReference type="EMBL" id="JACHHZ010000001">
    <property type="protein sequence ID" value="MBB6091879.1"/>
    <property type="molecule type" value="Genomic_DNA"/>
</dbReference>
<dbReference type="EC" id="2.5.1.15" evidence="5"/>
<dbReference type="Gene3D" id="3.20.20.20">
    <property type="entry name" value="Dihydropteroate synthase-like"/>
    <property type="match status" value="1"/>
</dbReference>
<dbReference type="GO" id="GO:0046872">
    <property type="term" value="F:metal ion binding"/>
    <property type="evidence" value="ECO:0007669"/>
    <property type="project" value="UniProtKB-KW"/>
</dbReference>
<dbReference type="RefSeq" id="WP_246433366.1">
    <property type="nucleotide sequence ID" value="NZ_JACHHZ010000001.1"/>
</dbReference>
<comment type="cofactor">
    <cofactor evidence="2">
        <name>Mg(2+)</name>
        <dbReference type="ChEBI" id="CHEBI:18420"/>
    </cofactor>
</comment>
<comment type="pathway">
    <text evidence="3">Cofactor biosynthesis; tetrahydrofolate biosynthesis; 7,8-dihydrofolate from 2-amino-4-hydroxy-6-hydroxymethyl-7,8-dihydropteridine diphosphate and 4-aminobenzoate: step 1/2.</text>
</comment>
<accession>A0A841HHJ3</accession>
<dbReference type="InterPro" id="IPR006390">
    <property type="entry name" value="DHP_synth_dom"/>
</dbReference>
<evidence type="ECO:0000256" key="2">
    <source>
        <dbReference type="ARBA" id="ARBA00001946"/>
    </source>
</evidence>
<comment type="similarity">
    <text evidence="4">Belongs to the DHPS family.</text>
</comment>
<evidence type="ECO:0000256" key="5">
    <source>
        <dbReference type="ARBA" id="ARBA00012458"/>
    </source>
</evidence>
<gene>
    <name evidence="13" type="ORF">HNQ60_000725</name>
</gene>
<evidence type="ECO:0000256" key="8">
    <source>
        <dbReference type="ARBA" id="ARBA00022723"/>
    </source>
</evidence>
<dbReference type="PANTHER" id="PTHR20941:SF1">
    <property type="entry name" value="FOLIC ACID SYNTHESIS PROTEIN FOL1"/>
    <property type="match status" value="1"/>
</dbReference>
<dbReference type="PROSITE" id="PS00793">
    <property type="entry name" value="DHPS_2"/>
    <property type="match status" value="1"/>
</dbReference>
<evidence type="ECO:0000256" key="9">
    <source>
        <dbReference type="ARBA" id="ARBA00022842"/>
    </source>
</evidence>
<keyword evidence="8" id="KW-0479">Metal-binding</keyword>
<sequence length="262" mass="27719">MGILNVTPDSFSDGGRYVNVDRALEHARTMIDGGARIIDVGGESTRPGAQAVDEQEEIRRVVPLMEALAAQTKAIVSVDTSKAAVIRAALQAGASMVNDVRALREEGALEAVAASDAGVCLMHMQGEPRTMQSDPQYIDVVAEVKRFLADRVGACVAAGIGRDRIVLDPGIGFGKRVEHNMQLLAALPDLLELRLPLLIGVSRKSMFATLLGRSVEQRLAGGLALAVSSVLAGASVLRVHDVAETVDAVKMAAELKKSGYRI</sequence>
<dbReference type="PANTHER" id="PTHR20941">
    <property type="entry name" value="FOLATE SYNTHESIS PROTEINS"/>
    <property type="match status" value="1"/>
</dbReference>
<evidence type="ECO:0000256" key="4">
    <source>
        <dbReference type="ARBA" id="ARBA00009503"/>
    </source>
</evidence>
<comment type="catalytic activity">
    <reaction evidence="1">
        <text>(7,8-dihydropterin-6-yl)methyl diphosphate + 4-aminobenzoate = 7,8-dihydropteroate + diphosphate</text>
        <dbReference type="Rhea" id="RHEA:19949"/>
        <dbReference type="ChEBI" id="CHEBI:17836"/>
        <dbReference type="ChEBI" id="CHEBI:17839"/>
        <dbReference type="ChEBI" id="CHEBI:33019"/>
        <dbReference type="ChEBI" id="CHEBI:72950"/>
        <dbReference type="EC" id="2.5.1.15"/>
    </reaction>
</comment>
<dbReference type="SUPFAM" id="SSF51717">
    <property type="entry name" value="Dihydropteroate synthetase-like"/>
    <property type="match status" value="1"/>
</dbReference>
<evidence type="ECO:0000259" key="12">
    <source>
        <dbReference type="PROSITE" id="PS50972"/>
    </source>
</evidence>
<keyword evidence="14" id="KW-1185">Reference proteome</keyword>
<dbReference type="FunFam" id="3.20.20.20:FF:000006">
    <property type="entry name" value="Dihydropteroate synthase"/>
    <property type="match status" value="1"/>
</dbReference>
<dbReference type="GO" id="GO:0046654">
    <property type="term" value="P:tetrahydrofolate biosynthetic process"/>
    <property type="evidence" value="ECO:0007669"/>
    <property type="project" value="TreeGrafter"/>
</dbReference>
<evidence type="ECO:0000313" key="13">
    <source>
        <dbReference type="EMBL" id="MBB6091879.1"/>
    </source>
</evidence>
<evidence type="ECO:0000256" key="3">
    <source>
        <dbReference type="ARBA" id="ARBA00004763"/>
    </source>
</evidence>
<evidence type="ECO:0000256" key="11">
    <source>
        <dbReference type="ARBA" id="ARBA00030193"/>
    </source>
</evidence>
<dbReference type="GO" id="GO:0046656">
    <property type="term" value="P:folic acid biosynthetic process"/>
    <property type="evidence" value="ECO:0007669"/>
    <property type="project" value="UniProtKB-KW"/>
</dbReference>
<dbReference type="Proteomes" id="UP000588068">
    <property type="component" value="Unassembled WGS sequence"/>
</dbReference>
<feature type="domain" description="Pterin-binding" evidence="12">
    <location>
        <begin position="1"/>
        <end position="250"/>
    </location>
</feature>
<dbReference type="PROSITE" id="PS50972">
    <property type="entry name" value="PTERIN_BINDING"/>
    <property type="match status" value="1"/>
</dbReference>
<comment type="caution">
    <text evidence="13">The sequence shown here is derived from an EMBL/GenBank/DDBJ whole genome shotgun (WGS) entry which is preliminary data.</text>
</comment>
<dbReference type="InterPro" id="IPR000489">
    <property type="entry name" value="Pterin-binding_dom"/>
</dbReference>
<name>A0A841HHJ3_9GAMM</name>
<proteinExistence type="inferred from homology"/>
<evidence type="ECO:0000313" key="14">
    <source>
        <dbReference type="Proteomes" id="UP000588068"/>
    </source>
</evidence>
<evidence type="ECO:0000256" key="6">
    <source>
        <dbReference type="ARBA" id="ARBA00016919"/>
    </source>
</evidence>
<keyword evidence="10" id="KW-0289">Folate biosynthesis</keyword>
<keyword evidence="9" id="KW-0460">Magnesium</keyword>
<dbReference type="InterPro" id="IPR045031">
    <property type="entry name" value="DHP_synth-like"/>
</dbReference>
<dbReference type="NCBIfam" id="TIGR01496">
    <property type="entry name" value="DHPS"/>
    <property type="match status" value="1"/>
</dbReference>
<evidence type="ECO:0000256" key="1">
    <source>
        <dbReference type="ARBA" id="ARBA00000012"/>
    </source>
</evidence>
<dbReference type="CDD" id="cd00739">
    <property type="entry name" value="DHPS"/>
    <property type="match status" value="1"/>
</dbReference>
<evidence type="ECO:0000256" key="10">
    <source>
        <dbReference type="ARBA" id="ARBA00022909"/>
    </source>
</evidence>
<dbReference type="Pfam" id="PF00809">
    <property type="entry name" value="Pterin_bind"/>
    <property type="match status" value="1"/>
</dbReference>
<protein>
    <recommendedName>
        <fullName evidence="6">Dihydropteroate synthase</fullName>
        <ecNumber evidence="5">2.5.1.15</ecNumber>
    </recommendedName>
    <alternativeName>
        <fullName evidence="11">Dihydropteroate pyrophosphorylase</fullName>
    </alternativeName>
</protein>
<dbReference type="InterPro" id="IPR011005">
    <property type="entry name" value="Dihydropteroate_synth-like_sf"/>
</dbReference>
<evidence type="ECO:0000256" key="7">
    <source>
        <dbReference type="ARBA" id="ARBA00022679"/>
    </source>
</evidence>
<reference evidence="13 14" key="1">
    <citation type="submission" date="2020-08" db="EMBL/GenBank/DDBJ databases">
        <title>Genomic Encyclopedia of Type Strains, Phase IV (KMG-IV): sequencing the most valuable type-strain genomes for metagenomic binning, comparative biology and taxonomic classification.</title>
        <authorList>
            <person name="Goeker M."/>
        </authorList>
    </citation>
    <scope>NUCLEOTIDE SEQUENCE [LARGE SCALE GENOMIC DNA]</scope>
    <source>
        <strain evidence="13 14">DSM 26723</strain>
    </source>
</reference>